<protein>
    <submittedName>
        <fullName evidence="1">Uncharacterized protein</fullName>
    </submittedName>
</protein>
<name>A0A2P2PUM5_RHIMU</name>
<reference evidence="1" key="1">
    <citation type="submission" date="2018-02" db="EMBL/GenBank/DDBJ databases">
        <title>Rhizophora mucronata_Transcriptome.</title>
        <authorList>
            <person name="Meera S.P."/>
            <person name="Sreeshan A."/>
            <person name="Augustine A."/>
        </authorList>
    </citation>
    <scope>NUCLEOTIDE SEQUENCE</scope>
    <source>
        <tissue evidence="1">Leaf</tissue>
    </source>
</reference>
<organism evidence="1">
    <name type="scientific">Rhizophora mucronata</name>
    <name type="common">Asiatic mangrove</name>
    <dbReference type="NCBI Taxonomy" id="61149"/>
    <lineage>
        <taxon>Eukaryota</taxon>
        <taxon>Viridiplantae</taxon>
        <taxon>Streptophyta</taxon>
        <taxon>Embryophyta</taxon>
        <taxon>Tracheophyta</taxon>
        <taxon>Spermatophyta</taxon>
        <taxon>Magnoliopsida</taxon>
        <taxon>eudicotyledons</taxon>
        <taxon>Gunneridae</taxon>
        <taxon>Pentapetalae</taxon>
        <taxon>rosids</taxon>
        <taxon>fabids</taxon>
        <taxon>Malpighiales</taxon>
        <taxon>Rhizophoraceae</taxon>
        <taxon>Rhizophora</taxon>
    </lineage>
</organism>
<dbReference type="AlphaFoldDB" id="A0A2P2PUM5"/>
<evidence type="ECO:0000313" key="1">
    <source>
        <dbReference type="EMBL" id="MBX58452.1"/>
    </source>
</evidence>
<dbReference type="EMBL" id="GGEC01077968">
    <property type="protein sequence ID" value="MBX58452.1"/>
    <property type="molecule type" value="Transcribed_RNA"/>
</dbReference>
<sequence>MGKEADIKYRKLLAKGVMELLALPLTLILG</sequence>
<accession>A0A2P2PUM5</accession>
<proteinExistence type="predicted"/>